<dbReference type="FunCoup" id="G2QP58">
    <property type="interactions" value="538"/>
</dbReference>
<dbReference type="InterPro" id="IPR001130">
    <property type="entry name" value="TatD-like"/>
</dbReference>
<dbReference type="eggNOG" id="KOG3020">
    <property type="taxonomic scope" value="Eukaryota"/>
</dbReference>
<dbReference type="Proteomes" id="UP000007322">
    <property type="component" value="Chromosome 7"/>
</dbReference>
<evidence type="ECO:0000256" key="2">
    <source>
        <dbReference type="ARBA" id="ARBA00022722"/>
    </source>
</evidence>
<dbReference type="VEuPathDB" id="FungiDB:MYCTH_2311447"/>
<feature type="region of interest" description="Disordered" evidence="5">
    <location>
        <begin position="98"/>
        <end position="139"/>
    </location>
</feature>
<dbReference type="RefSeq" id="XP_003666616.1">
    <property type="nucleotide sequence ID" value="XM_003666568.1"/>
</dbReference>
<keyword evidence="7" id="KW-1185">Reference proteome</keyword>
<gene>
    <name evidence="6" type="ORF">MYCTH_2311447</name>
</gene>
<evidence type="ECO:0000313" key="6">
    <source>
        <dbReference type="EMBL" id="AEO61371.1"/>
    </source>
</evidence>
<dbReference type="KEGG" id="mtm:MYCTH_2311447"/>
<dbReference type="InterPro" id="IPR032466">
    <property type="entry name" value="Metal_Hydrolase"/>
</dbReference>
<dbReference type="Pfam" id="PF01026">
    <property type="entry name" value="TatD_DNase"/>
    <property type="match status" value="1"/>
</dbReference>
<feature type="compositionally biased region" description="Polar residues" evidence="5">
    <location>
        <begin position="340"/>
        <end position="352"/>
    </location>
</feature>
<accession>G2QP58</accession>
<dbReference type="PANTHER" id="PTHR10060">
    <property type="entry name" value="TATD FAMILY DEOXYRIBONUCLEASE"/>
    <property type="match status" value="1"/>
</dbReference>
<dbReference type="GO" id="GO:0008296">
    <property type="term" value="F:3'-5'-DNA exonuclease activity"/>
    <property type="evidence" value="ECO:0007669"/>
    <property type="project" value="TreeGrafter"/>
</dbReference>
<dbReference type="Gene3D" id="3.20.20.140">
    <property type="entry name" value="Metal-dependent hydrolases"/>
    <property type="match status" value="1"/>
</dbReference>
<evidence type="ECO:0000313" key="7">
    <source>
        <dbReference type="Proteomes" id="UP000007322"/>
    </source>
</evidence>
<evidence type="ECO:0000256" key="5">
    <source>
        <dbReference type="SAM" id="MobiDB-lite"/>
    </source>
</evidence>
<dbReference type="CDD" id="cd01310">
    <property type="entry name" value="TatD_DNAse"/>
    <property type="match status" value="1"/>
</dbReference>
<evidence type="ECO:0000256" key="1">
    <source>
        <dbReference type="ARBA" id="ARBA00009275"/>
    </source>
</evidence>
<dbReference type="EMBL" id="CP003008">
    <property type="protein sequence ID" value="AEO61371.1"/>
    <property type="molecule type" value="Genomic_DNA"/>
</dbReference>
<protein>
    <submittedName>
        <fullName evidence="6">Uncharacterized protein</fullName>
    </submittedName>
</protein>
<dbReference type="OMA" id="YGGSQKH"/>
<reference evidence="6 7" key="1">
    <citation type="journal article" date="2011" name="Nat. Biotechnol.">
        <title>Comparative genomic analysis of the thermophilic biomass-degrading fungi Myceliophthora thermophila and Thielavia terrestris.</title>
        <authorList>
            <person name="Berka R.M."/>
            <person name="Grigoriev I.V."/>
            <person name="Otillar R."/>
            <person name="Salamov A."/>
            <person name="Grimwood J."/>
            <person name="Reid I."/>
            <person name="Ishmael N."/>
            <person name="John T."/>
            <person name="Darmond C."/>
            <person name="Moisan M.-C."/>
            <person name="Henrissat B."/>
            <person name="Coutinho P.M."/>
            <person name="Lombard V."/>
            <person name="Natvig D.O."/>
            <person name="Lindquist E."/>
            <person name="Schmutz J."/>
            <person name="Lucas S."/>
            <person name="Harris P."/>
            <person name="Powlowski J."/>
            <person name="Bellemare A."/>
            <person name="Taylor D."/>
            <person name="Butler G."/>
            <person name="de Vries R.P."/>
            <person name="Allijn I.E."/>
            <person name="van den Brink J."/>
            <person name="Ushinsky S."/>
            <person name="Storms R."/>
            <person name="Powell A.J."/>
            <person name="Paulsen I.T."/>
            <person name="Elbourne L.D.H."/>
            <person name="Baker S.E."/>
            <person name="Magnuson J."/>
            <person name="LaBoissiere S."/>
            <person name="Clutterbuck A.J."/>
            <person name="Martinez D."/>
            <person name="Wogulis M."/>
            <person name="de Leon A.L."/>
            <person name="Rey M.W."/>
            <person name="Tsang A."/>
        </authorList>
    </citation>
    <scope>NUCLEOTIDE SEQUENCE [LARGE SCALE GENOMIC DNA]</scope>
    <source>
        <strain evidence="7">ATCC 42464 / BCRC 31852 / DSM 1799</strain>
    </source>
</reference>
<feature type="compositionally biased region" description="Low complexity" evidence="5">
    <location>
        <begin position="364"/>
        <end position="376"/>
    </location>
</feature>
<dbReference type="HOGENOM" id="CLU_031506_1_0_1"/>
<dbReference type="STRING" id="573729.G2QP58"/>
<dbReference type="InterPro" id="IPR050891">
    <property type="entry name" value="TatD-type_Hydrolase"/>
</dbReference>
<organism evidence="6 7">
    <name type="scientific">Thermothelomyces thermophilus (strain ATCC 42464 / BCRC 31852 / DSM 1799)</name>
    <name type="common">Sporotrichum thermophile</name>
    <dbReference type="NCBI Taxonomy" id="573729"/>
    <lineage>
        <taxon>Eukaryota</taxon>
        <taxon>Fungi</taxon>
        <taxon>Dikarya</taxon>
        <taxon>Ascomycota</taxon>
        <taxon>Pezizomycotina</taxon>
        <taxon>Sordariomycetes</taxon>
        <taxon>Sordariomycetidae</taxon>
        <taxon>Sordariales</taxon>
        <taxon>Chaetomiaceae</taxon>
        <taxon>Thermothelomyces</taxon>
    </lineage>
</organism>
<dbReference type="PROSITE" id="PS01091">
    <property type="entry name" value="TATD_3"/>
    <property type="match status" value="1"/>
</dbReference>
<dbReference type="GeneID" id="11506667"/>
<keyword evidence="3" id="KW-0479">Metal-binding</keyword>
<dbReference type="SUPFAM" id="SSF51556">
    <property type="entry name" value="Metallo-dependent hydrolases"/>
    <property type="match status" value="1"/>
</dbReference>
<proteinExistence type="inferred from homology"/>
<dbReference type="InterPro" id="IPR018228">
    <property type="entry name" value="DNase_TatD-rel_CS"/>
</dbReference>
<evidence type="ECO:0000256" key="4">
    <source>
        <dbReference type="ARBA" id="ARBA00022801"/>
    </source>
</evidence>
<dbReference type="InParanoid" id="G2QP58"/>
<comment type="similarity">
    <text evidence="1">Belongs to the metallo-dependent hydrolases superfamily. TatD-type hydrolase family.</text>
</comment>
<dbReference type="PANTHER" id="PTHR10060:SF15">
    <property type="entry name" value="DEOXYRIBONUCLEASE TATDN1"/>
    <property type="match status" value="1"/>
</dbReference>
<name>G2QP58_THET4</name>
<sequence length="446" mass="48899">MARINTQQASGTPATAYTPRYIDIGINLADPIFRGRYHGKQRHPDDLKAVVGRAVEVGCTKLIVTGSSFKSSRDALKLAKEFPGTVFSTAGIHPCSSSIFSPSHHKHHDESQSEGEEDEHTPACDPDPSKPIPDGEGVDHERSTKIIADLSDFITQARNNTSSSSPGLVAFGEFGLDYDRLHYCSKEVQLHSFAAQLALAASLTPQLPLFLHSRAAHADFVRLLKEAFGPRLERLEKGGVVHSFTGTVDEMRELMDLGLYIGINGCSFKTAENCEVVREVDLSRLMIETDGPWCEVRPSHEGWKYLVEWEAKAKAASEAIAAEEAEVAAPAAAAAAAAANNSTNSSEGQENVEQPERKEKPKKQQQQQQQQQQQGKKNQKKEPEVPERYKVVKKEKWEEGAMVKGRNEPCTIERVAKIVAGIKGVSLEEVCEAAWANTVKVFGLDS</sequence>
<feature type="region of interest" description="Disordered" evidence="5">
    <location>
        <begin position="338"/>
        <end position="389"/>
    </location>
</feature>
<dbReference type="AlphaFoldDB" id="G2QP58"/>
<evidence type="ECO:0000256" key="3">
    <source>
        <dbReference type="ARBA" id="ARBA00022723"/>
    </source>
</evidence>
<dbReference type="OrthoDB" id="6079689at2759"/>
<keyword evidence="4" id="KW-0378">Hydrolase</keyword>
<feature type="compositionally biased region" description="Basic and acidic residues" evidence="5">
    <location>
        <begin position="380"/>
        <end position="389"/>
    </location>
</feature>
<dbReference type="GO" id="GO:0005829">
    <property type="term" value="C:cytosol"/>
    <property type="evidence" value="ECO:0007669"/>
    <property type="project" value="TreeGrafter"/>
</dbReference>
<dbReference type="GO" id="GO:0046872">
    <property type="term" value="F:metal ion binding"/>
    <property type="evidence" value="ECO:0007669"/>
    <property type="project" value="UniProtKB-KW"/>
</dbReference>
<keyword evidence="2" id="KW-0540">Nuclease</keyword>